<comment type="caution">
    <text evidence="2">The sequence shown here is derived from an EMBL/GenBank/DDBJ whole genome shotgun (WGS) entry which is preliminary data.</text>
</comment>
<proteinExistence type="predicted"/>
<gene>
    <name evidence="2" type="primary">yeeO</name>
    <name evidence="2" type="ORF">CPX_001467</name>
</gene>
<dbReference type="AlphaFoldDB" id="A0A0M1N025"/>
<evidence type="ECO:0000313" key="2">
    <source>
        <dbReference type="EMBL" id="KOR75508.1"/>
    </source>
</evidence>
<reference evidence="3" key="1">
    <citation type="submission" date="2015-05" db="EMBL/GenBank/DDBJ databases">
        <title>Draft genome sequence of 'Candidatus Phytoplasma Pruni' strain CX, a plant pathogenic bacterium.</title>
        <authorList>
            <person name="Lee I.-M."/>
            <person name="Bottner-Parker K.D."/>
            <person name="Shao J."/>
            <person name="Gundersen-Rindal D.E."/>
            <person name="Zhao Y."/>
            <person name="Davis R.E."/>
        </authorList>
    </citation>
    <scope>NUCLEOTIDE SEQUENCE [LARGE SCALE GENOMIC DNA]</scope>
    <source>
        <strain evidence="3">CX</strain>
    </source>
</reference>
<dbReference type="OrthoDB" id="385629at2"/>
<name>A0A0M1N025_9MOLU</name>
<dbReference type="PATRIC" id="fig|479893.3.peg.253"/>
<keyword evidence="1" id="KW-0472">Membrane</keyword>
<accession>A0A0M1N025</accession>
<feature type="transmembrane region" description="Helical" evidence="1">
    <location>
        <begin position="16"/>
        <end position="33"/>
    </location>
</feature>
<dbReference type="Proteomes" id="UP000037386">
    <property type="component" value="Unassembled WGS sequence"/>
</dbReference>
<keyword evidence="1" id="KW-1133">Transmembrane helix</keyword>
<evidence type="ECO:0000256" key="1">
    <source>
        <dbReference type="SAM" id="Phobius"/>
    </source>
</evidence>
<keyword evidence="1" id="KW-0812">Transmembrane</keyword>
<organism evidence="2 3">
    <name type="scientific">Candidatus Phytoplasma pruni</name>
    <dbReference type="NCBI Taxonomy" id="479893"/>
    <lineage>
        <taxon>Bacteria</taxon>
        <taxon>Bacillati</taxon>
        <taxon>Mycoplasmatota</taxon>
        <taxon>Mollicutes</taxon>
        <taxon>Acholeplasmatales</taxon>
        <taxon>Acholeplasmataceae</taxon>
        <taxon>Candidatus Phytoplasma</taxon>
        <taxon>16SrIII (X-disease group)</taxon>
    </lineage>
</organism>
<protein>
    <submittedName>
        <fullName evidence="2">Na+ Driven Multidrug Efflux Pump</fullName>
    </submittedName>
</protein>
<sequence length="74" mass="8946">MNDLEKKTQKMKETNIWKIILFSSFPMMIYLVFNNISNNIDLFFLKNKFGLKEISMFSQINGAKKNNFYFCFFH</sequence>
<dbReference type="RefSeq" id="WP_053521406.1">
    <property type="nucleotide sequence ID" value="NZ_LHCF01000005.1"/>
</dbReference>
<evidence type="ECO:0000313" key="3">
    <source>
        <dbReference type="Proteomes" id="UP000037386"/>
    </source>
</evidence>
<dbReference type="EMBL" id="LHCF01000005">
    <property type="protein sequence ID" value="KOR75508.1"/>
    <property type="molecule type" value="Genomic_DNA"/>
</dbReference>
<dbReference type="STRING" id="479893.CPX_001467"/>